<dbReference type="InterPro" id="IPR051072">
    <property type="entry name" value="CACNG_subunit"/>
</dbReference>
<feature type="transmembrane region" description="Helical" evidence="6">
    <location>
        <begin position="485"/>
        <end position="509"/>
    </location>
</feature>
<keyword evidence="3 6" id="KW-1133">Transmembrane helix</keyword>
<dbReference type="GO" id="GO:0016247">
    <property type="term" value="F:channel regulator activity"/>
    <property type="evidence" value="ECO:0007669"/>
    <property type="project" value="TreeGrafter"/>
</dbReference>
<keyword evidence="5" id="KW-0175">Coiled coil</keyword>
<dbReference type="GO" id="GO:0005245">
    <property type="term" value="F:voltage-gated calcium channel activity"/>
    <property type="evidence" value="ECO:0007669"/>
    <property type="project" value="TreeGrafter"/>
</dbReference>
<evidence type="ECO:0008006" key="9">
    <source>
        <dbReference type="Google" id="ProtNLM"/>
    </source>
</evidence>
<name>A0A8W8MKD4_MAGGI</name>
<dbReference type="InterPro" id="IPR004031">
    <property type="entry name" value="PMP22/EMP/MP20/Claudin"/>
</dbReference>
<evidence type="ECO:0000256" key="3">
    <source>
        <dbReference type="ARBA" id="ARBA00022989"/>
    </source>
</evidence>
<dbReference type="Pfam" id="PF13903">
    <property type="entry name" value="Claudin_2"/>
    <property type="match status" value="1"/>
</dbReference>
<evidence type="ECO:0000256" key="2">
    <source>
        <dbReference type="ARBA" id="ARBA00022692"/>
    </source>
</evidence>
<evidence type="ECO:0000313" key="7">
    <source>
        <dbReference type="EnsemblMetazoa" id="G3476.1:cds"/>
    </source>
</evidence>
<dbReference type="GO" id="GO:0099590">
    <property type="term" value="P:neurotransmitter receptor internalization"/>
    <property type="evidence" value="ECO:0007669"/>
    <property type="project" value="TreeGrafter"/>
</dbReference>
<dbReference type="InterPro" id="IPR036875">
    <property type="entry name" value="Znf_CCHC_sf"/>
</dbReference>
<dbReference type="GO" id="GO:0098839">
    <property type="term" value="C:postsynaptic density membrane"/>
    <property type="evidence" value="ECO:0007669"/>
    <property type="project" value="TreeGrafter"/>
</dbReference>
<organism evidence="7 8">
    <name type="scientific">Magallana gigas</name>
    <name type="common">Pacific oyster</name>
    <name type="synonym">Crassostrea gigas</name>
    <dbReference type="NCBI Taxonomy" id="29159"/>
    <lineage>
        <taxon>Eukaryota</taxon>
        <taxon>Metazoa</taxon>
        <taxon>Spiralia</taxon>
        <taxon>Lophotrochozoa</taxon>
        <taxon>Mollusca</taxon>
        <taxon>Bivalvia</taxon>
        <taxon>Autobranchia</taxon>
        <taxon>Pteriomorphia</taxon>
        <taxon>Ostreida</taxon>
        <taxon>Ostreoidea</taxon>
        <taxon>Ostreidae</taxon>
        <taxon>Magallana</taxon>
    </lineage>
</organism>
<proteinExistence type="predicted"/>
<keyword evidence="8" id="KW-1185">Reference proteome</keyword>
<evidence type="ECO:0000256" key="1">
    <source>
        <dbReference type="ARBA" id="ARBA00004141"/>
    </source>
</evidence>
<dbReference type="Proteomes" id="UP000005408">
    <property type="component" value="Unassembled WGS sequence"/>
</dbReference>
<feature type="transmembrane region" description="Helical" evidence="6">
    <location>
        <begin position="440"/>
        <end position="459"/>
    </location>
</feature>
<dbReference type="GO" id="GO:0051968">
    <property type="term" value="P:positive regulation of synaptic transmission, glutamatergic"/>
    <property type="evidence" value="ECO:0007669"/>
    <property type="project" value="TreeGrafter"/>
</dbReference>
<dbReference type="PANTHER" id="PTHR12107">
    <property type="entry name" value="VOLTAGE-DEPENDENT CALCIUM CHANNEL GAMMA SUBUNIT"/>
    <property type="match status" value="1"/>
</dbReference>
<keyword evidence="2 6" id="KW-0812">Transmembrane</keyword>
<dbReference type="PANTHER" id="PTHR12107:SF0">
    <property type="entry name" value="STARGAZIN (MAMMALIAN CALCIUM CHANNEL) HOMOLOG"/>
    <property type="match status" value="1"/>
</dbReference>
<dbReference type="EnsemblMetazoa" id="G3476.1">
    <property type="protein sequence ID" value="G3476.1:cds"/>
    <property type="gene ID" value="G3476"/>
</dbReference>
<feature type="transmembrane region" description="Helical" evidence="6">
    <location>
        <begin position="407"/>
        <end position="428"/>
    </location>
</feature>
<evidence type="ECO:0000256" key="5">
    <source>
        <dbReference type="SAM" id="Coils"/>
    </source>
</evidence>
<evidence type="ECO:0000256" key="6">
    <source>
        <dbReference type="SAM" id="Phobius"/>
    </source>
</evidence>
<reference evidence="7" key="1">
    <citation type="submission" date="2022-08" db="UniProtKB">
        <authorList>
            <consortium name="EnsemblMetazoa"/>
        </authorList>
    </citation>
    <scope>IDENTIFICATION</scope>
    <source>
        <strain evidence="7">05x7-T-G4-1.051#20</strain>
    </source>
</reference>
<dbReference type="SUPFAM" id="SSF57756">
    <property type="entry name" value="Retrovirus zinc finger-like domains"/>
    <property type="match status" value="1"/>
</dbReference>
<comment type="subcellular location">
    <subcellularLocation>
        <location evidence="1">Membrane</location>
        <topology evidence="1">Multi-pass membrane protein</topology>
    </subcellularLocation>
</comment>
<evidence type="ECO:0000313" key="8">
    <source>
        <dbReference type="Proteomes" id="UP000005408"/>
    </source>
</evidence>
<dbReference type="GO" id="GO:0032281">
    <property type="term" value="C:AMPA glutamate receptor complex"/>
    <property type="evidence" value="ECO:0007669"/>
    <property type="project" value="TreeGrafter"/>
</dbReference>
<dbReference type="GO" id="GO:0098970">
    <property type="term" value="P:postsynaptic neurotransmitter receptor diffusion trapping"/>
    <property type="evidence" value="ECO:0007669"/>
    <property type="project" value="TreeGrafter"/>
</dbReference>
<dbReference type="Gene3D" id="1.20.140.150">
    <property type="match status" value="2"/>
</dbReference>
<dbReference type="GO" id="GO:0098943">
    <property type="term" value="P:neurotransmitter receptor transport, postsynaptic endosome to lysosome"/>
    <property type="evidence" value="ECO:0007669"/>
    <property type="project" value="TreeGrafter"/>
</dbReference>
<dbReference type="AlphaFoldDB" id="A0A8W8MKD4"/>
<sequence length="547" mass="61888">MYCGAKVLTLISFVLGAISIGTLSLSVATDSWLFTEEEMECEVDNITVMVPVQVRSGLFRFCTIYSEMNSDDHCVTMSIDLNEERLEERLTSTAIMHMSDSEKNDSHHSSGRNLNPEQTRAIDEEQFDATDAVRLFNRRIESALEKQRVAIVSEIHEKFQSKSSESCVLRAEGNRIQFSFNEERLRSLELIERKLMIDDISEVLDIIKKEKEALRQRNKILRIADKHGWDTVKEYTDSDLADNSEDATKLRSAISRAAAKKRRYNPYSYDNKDYQSAKPGIFDGLTPRQLFRGNSGFQQYNQRFNRPNTAYFRGTYQVPGNNVICLYCQLPGHFARFCPYTNQQQRGRPATAPESTVTSDADTRKQLEFEDLPDRVFLKNNKSALDNSGFVERSIFELLGANRVSTVFPIVSLILLVIATSLSVIGNIKNDVKTLVSSGIHILSGLMLAVGIILYISAINDEVGHRPKPSEADEDTKKFDYEYGWSFFFAGTSFLLIMTTAVILVSLYLQRNSKREDLVKIIPGLGDIVESDVNDDVFASNNPTIIL</sequence>
<protein>
    <recommendedName>
        <fullName evidence="9">CCHC-type domain-containing protein</fullName>
    </recommendedName>
</protein>
<dbReference type="GO" id="GO:0003676">
    <property type="term" value="F:nucleic acid binding"/>
    <property type="evidence" value="ECO:0007669"/>
    <property type="project" value="InterPro"/>
</dbReference>
<dbReference type="GO" id="GO:0008270">
    <property type="term" value="F:zinc ion binding"/>
    <property type="evidence" value="ECO:0007669"/>
    <property type="project" value="InterPro"/>
</dbReference>
<feature type="coiled-coil region" evidence="5">
    <location>
        <begin position="197"/>
        <end position="224"/>
    </location>
</feature>
<accession>A0A8W8MKD4</accession>
<evidence type="ECO:0000256" key="4">
    <source>
        <dbReference type="ARBA" id="ARBA00023136"/>
    </source>
</evidence>
<dbReference type="GO" id="GO:0019226">
    <property type="term" value="P:transmission of nerve impulse"/>
    <property type="evidence" value="ECO:0007669"/>
    <property type="project" value="TreeGrafter"/>
</dbReference>
<keyword evidence="4 6" id="KW-0472">Membrane</keyword>